<dbReference type="RefSeq" id="WP_286299148.1">
    <property type="nucleotide sequence ID" value="NZ_AP027728.1"/>
</dbReference>
<keyword evidence="5" id="KW-0653">Protein transport</keyword>
<evidence type="ECO:0000256" key="6">
    <source>
        <dbReference type="ARBA" id="ARBA00023225"/>
    </source>
</evidence>
<evidence type="ECO:0000256" key="4">
    <source>
        <dbReference type="ARBA" id="ARBA00022795"/>
    </source>
</evidence>
<keyword evidence="6" id="KW-1006">Bacterial flagellum protein export</keyword>
<evidence type="ECO:0000256" key="7">
    <source>
        <dbReference type="SAM" id="Coils"/>
    </source>
</evidence>
<dbReference type="EMBL" id="AP027728">
    <property type="protein sequence ID" value="BDZ39188.1"/>
    <property type="molecule type" value="Genomic_DNA"/>
</dbReference>
<gene>
    <name evidence="9" type="ORF">GCM10025863_18020</name>
</gene>
<name>A0ABM8FU48_9MICO</name>
<dbReference type="InterPro" id="IPR051472">
    <property type="entry name" value="T3SS_Stator/FliH"/>
</dbReference>
<protein>
    <recommendedName>
        <fullName evidence="8">Flagellar assembly protein FliH/Type III secretion system HrpE domain-containing protein</fullName>
    </recommendedName>
</protein>
<feature type="domain" description="Flagellar assembly protein FliH/Type III secretion system HrpE" evidence="8">
    <location>
        <begin position="72"/>
        <end position="189"/>
    </location>
</feature>
<keyword evidence="4" id="KW-1005">Bacterial flagellum biogenesis</keyword>
<accession>A0ABM8FU48</accession>
<dbReference type="Proteomes" id="UP001321543">
    <property type="component" value="Chromosome"/>
</dbReference>
<dbReference type="PANTHER" id="PTHR34982">
    <property type="entry name" value="YOP PROTEINS TRANSLOCATION PROTEIN L"/>
    <property type="match status" value="1"/>
</dbReference>
<feature type="coiled-coil region" evidence="7">
    <location>
        <begin position="36"/>
        <end position="92"/>
    </location>
</feature>
<dbReference type="PANTHER" id="PTHR34982:SF1">
    <property type="entry name" value="FLAGELLAR ASSEMBLY PROTEIN FLIH"/>
    <property type="match status" value="1"/>
</dbReference>
<evidence type="ECO:0000256" key="2">
    <source>
        <dbReference type="ARBA" id="ARBA00006602"/>
    </source>
</evidence>
<comment type="similarity">
    <text evidence="2">Belongs to the FliH family.</text>
</comment>
<keyword evidence="10" id="KW-1185">Reference proteome</keyword>
<keyword evidence="3" id="KW-0813">Transport</keyword>
<keyword evidence="7" id="KW-0175">Coiled coil</keyword>
<evidence type="ECO:0000313" key="10">
    <source>
        <dbReference type="Proteomes" id="UP001321543"/>
    </source>
</evidence>
<proteinExistence type="inferred from homology"/>
<evidence type="ECO:0000313" key="9">
    <source>
        <dbReference type="EMBL" id="BDZ39188.1"/>
    </source>
</evidence>
<sequence>MSTEAFAPAVYPRLRGADDEIERRRAHRRGYADGHAEGFRVAAKRAEEAAARAEAELLAERSAARRELASAVSGLQAAAAALEARAQELTRLDEQRISARAIELAETILGEVLADRDLSARTALRRALAGADTGPLSEVRMNADDVRRLQRDDALPAQVPVVADESLAPGESIAVLHDGVVDARIGSALDRARRALDEVSP</sequence>
<evidence type="ECO:0000259" key="8">
    <source>
        <dbReference type="Pfam" id="PF02108"/>
    </source>
</evidence>
<reference evidence="10" key="1">
    <citation type="journal article" date="2019" name="Int. J. Syst. Evol. Microbiol.">
        <title>The Global Catalogue of Microorganisms (GCM) 10K type strain sequencing project: providing services to taxonomists for standard genome sequencing and annotation.</title>
        <authorList>
            <consortium name="The Broad Institute Genomics Platform"/>
            <consortium name="The Broad Institute Genome Sequencing Center for Infectious Disease"/>
            <person name="Wu L."/>
            <person name="Ma J."/>
        </authorList>
    </citation>
    <scope>NUCLEOTIDE SEQUENCE [LARGE SCALE GENOMIC DNA]</scope>
    <source>
        <strain evidence="10">NBRC 106310</strain>
    </source>
</reference>
<evidence type="ECO:0000256" key="1">
    <source>
        <dbReference type="ARBA" id="ARBA00003041"/>
    </source>
</evidence>
<organism evidence="9 10">
    <name type="scientific">Microbacterium suwonense</name>
    <dbReference type="NCBI Taxonomy" id="683047"/>
    <lineage>
        <taxon>Bacteria</taxon>
        <taxon>Bacillati</taxon>
        <taxon>Actinomycetota</taxon>
        <taxon>Actinomycetes</taxon>
        <taxon>Micrococcales</taxon>
        <taxon>Microbacteriaceae</taxon>
        <taxon>Microbacterium</taxon>
    </lineage>
</organism>
<dbReference type="InterPro" id="IPR018035">
    <property type="entry name" value="Flagellar_FliH/T3SS_HrpE"/>
</dbReference>
<evidence type="ECO:0000256" key="3">
    <source>
        <dbReference type="ARBA" id="ARBA00022448"/>
    </source>
</evidence>
<comment type="function">
    <text evidence="1">Needed for flagellar regrowth and assembly.</text>
</comment>
<dbReference type="Pfam" id="PF02108">
    <property type="entry name" value="FliH"/>
    <property type="match status" value="1"/>
</dbReference>
<evidence type="ECO:0000256" key="5">
    <source>
        <dbReference type="ARBA" id="ARBA00022927"/>
    </source>
</evidence>